<keyword evidence="14" id="KW-1185">Reference proteome</keyword>
<dbReference type="SUPFAM" id="SSF54001">
    <property type="entry name" value="Cysteine proteinases"/>
    <property type="match status" value="1"/>
</dbReference>
<evidence type="ECO:0000259" key="12">
    <source>
        <dbReference type="PROSITE" id="PS50235"/>
    </source>
</evidence>
<dbReference type="Proteomes" id="UP000780801">
    <property type="component" value="Unassembled WGS sequence"/>
</dbReference>
<dbReference type="GO" id="GO:0006508">
    <property type="term" value="P:proteolysis"/>
    <property type="evidence" value="ECO:0007669"/>
    <property type="project" value="UniProtKB-KW"/>
</dbReference>
<dbReference type="PANTHER" id="PTHR24006:SF644">
    <property type="entry name" value="UBIQUITIN CARBOXYL-TERMINAL HYDROLASE 7"/>
    <property type="match status" value="1"/>
</dbReference>
<comment type="similarity">
    <text evidence="3">Belongs to the peptidase C19 family.</text>
</comment>
<comment type="caution">
    <text evidence="13">The sequence shown here is derived from an EMBL/GenBank/DDBJ whole genome shotgun (WGS) entry which is preliminary data.</text>
</comment>
<feature type="compositionally biased region" description="Polar residues" evidence="10">
    <location>
        <begin position="397"/>
        <end position="411"/>
    </location>
</feature>
<dbReference type="OrthoDB" id="289038at2759"/>
<evidence type="ECO:0000256" key="3">
    <source>
        <dbReference type="ARBA" id="ARBA00009085"/>
    </source>
</evidence>
<keyword evidence="7" id="KW-0378">Hydrolase</keyword>
<dbReference type="Pfam" id="PF22486">
    <property type="entry name" value="MATH_2"/>
    <property type="match status" value="1"/>
</dbReference>
<accession>A0A9P6FV57</accession>
<dbReference type="GO" id="GO:0005829">
    <property type="term" value="C:cytosol"/>
    <property type="evidence" value="ECO:0007669"/>
    <property type="project" value="TreeGrafter"/>
</dbReference>
<dbReference type="CDD" id="cd02659">
    <property type="entry name" value="peptidase_C19C"/>
    <property type="match status" value="1"/>
</dbReference>
<dbReference type="Gene3D" id="3.10.20.90">
    <property type="entry name" value="Phosphatidylinositol 3-kinase Catalytic Subunit, Chain A, domain 1"/>
    <property type="match status" value="2"/>
</dbReference>
<dbReference type="FunFam" id="3.10.20.90:FF:000050">
    <property type="entry name" value="Ubiquitin carboxyl-terminal hydrolase 13"/>
    <property type="match status" value="1"/>
</dbReference>
<reference evidence="13" key="1">
    <citation type="journal article" date="2020" name="Fungal Divers.">
        <title>Resolving the Mortierellaceae phylogeny through synthesis of multi-gene phylogenetics and phylogenomics.</title>
        <authorList>
            <person name="Vandepol N."/>
            <person name="Liber J."/>
            <person name="Desiro A."/>
            <person name="Na H."/>
            <person name="Kennedy M."/>
            <person name="Barry K."/>
            <person name="Grigoriev I.V."/>
            <person name="Miller A.N."/>
            <person name="O'Donnell K."/>
            <person name="Stajich J.E."/>
            <person name="Bonito G."/>
        </authorList>
    </citation>
    <scope>NUCLEOTIDE SEQUENCE</scope>
    <source>
        <strain evidence="13">KOD1015</strain>
    </source>
</reference>
<gene>
    <name evidence="13" type="ORF">BGW38_000230</name>
</gene>
<dbReference type="GO" id="GO:0140492">
    <property type="term" value="F:metal-dependent deubiquitinase activity"/>
    <property type="evidence" value="ECO:0007669"/>
    <property type="project" value="UniProtKB-ARBA"/>
</dbReference>
<dbReference type="Pfam" id="PF12436">
    <property type="entry name" value="USP7_ICP0_bdg"/>
    <property type="match status" value="1"/>
</dbReference>
<dbReference type="PROSITE" id="PS50235">
    <property type="entry name" value="USP_3"/>
    <property type="match status" value="1"/>
</dbReference>
<evidence type="ECO:0000256" key="4">
    <source>
        <dbReference type="ARBA" id="ARBA00012759"/>
    </source>
</evidence>
<dbReference type="InterPro" id="IPR002083">
    <property type="entry name" value="MATH/TRAF_dom"/>
</dbReference>
<evidence type="ECO:0000256" key="7">
    <source>
        <dbReference type="ARBA" id="ARBA00022801"/>
    </source>
</evidence>
<dbReference type="FunFam" id="3.90.70.10:FF:000005">
    <property type="entry name" value="Ubiquitin carboxyl-terminal hydrolase 7"/>
    <property type="match status" value="1"/>
</dbReference>
<dbReference type="EMBL" id="JAABOA010001058">
    <property type="protein sequence ID" value="KAF9582420.1"/>
    <property type="molecule type" value="Genomic_DNA"/>
</dbReference>
<dbReference type="InterPro" id="IPR050164">
    <property type="entry name" value="Peptidase_C19"/>
</dbReference>
<evidence type="ECO:0000256" key="8">
    <source>
        <dbReference type="ARBA" id="ARBA00022807"/>
    </source>
</evidence>
<evidence type="ECO:0000256" key="9">
    <source>
        <dbReference type="ARBA" id="ARBA00023242"/>
    </source>
</evidence>
<dbReference type="SUPFAM" id="SSF49599">
    <property type="entry name" value="TRAF domain-like"/>
    <property type="match status" value="1"/>
</dbReference>
<evidence type="ECO:0000256" key="10">
    <source>
        <dbReference type="SAM" id="MobiDB-lite"/>
    </source>
</evidence>
<dbReference type="PROSITE" id="PS50144">
    <property type="entry name" value="MATH"/>
    <property type="match status" value="1"/>
</dbReference>
<evidence type="ECO:0000256" key="6">
    <source>
        <dbReference type="ARBA" id="ARBA00022786"/>
    </source>
</evidence>
<keyword evidence="5" id="KW-0645">Protease</keyword>
<dbReference type="InterPro" id="IPR028889">
    <property type="entry name" value="USP"/>
</dbReference>
<dbReference type="GO" id="GO:0005634">
    <property type="term" value="C:nucleus"/>
    <property type="evidence" value="ECO:0007669"/>
    <property type="project" value="UniProtKB-SubCell"/>
</dbReference>
<dbReference type="InterPro" id="IPR008974">
    <property type="entry name" value="TRAF-like"/>
</dbReference>
<protein>
    <recommendedName>
        <fullName evidence="4">ubiquitinyl hydrolase 1</fullName>
        <ecNumber evidence="4">3.4.19.12</ecNumber>
    </recommendedName>
</protein>
<organism evidence="13 14">
    <name type="scientific">Lunasporangiospora selenospora</name>
    <dbReference type="NCBI Taxonomy" id="979761"/>
    <lineage>
        <taxon>Eukaryota</taxon>
        <taxon>Fungi</taxon>
        <taxon>Fungi incertae sedis</taxon>
        <taxon>Mucoromycota</taxon>
        <taxon>Mortierellomycotina</taxon>
        <taxon>Mortierellomycetes</taxon>
        <taxon>Mortierellales</taxon>
        <taxon>Mortierellaceae</taxon>
        <taxon>Lunasporangiospora</taxon>
    </lineage>
</organism>
<keyword evidence="6" id="KW-0833">Ubl conjugation pathway</keyword>
<dbReference type="Gene3D" id="3.90.70.10">
    <property type="entry name" value="Cysteine proteinases"/>
    <property type="match status" value="1"/>
</dbReference>
<sequence length="1584" mass="180467">MSSNSIQLWKVRDLAFPETAGPILEGVKSWAAKKQLESGKNHDKNFQDLLFFRECLHKPDFWFERALVERLYYKNKNQHRQARYFKRLGECRRIMARIMEVDINSLMDGLVQRFYGGVRLKSLGKDSQWSTIPYRSGVAFLMNRIVSTIQLLRKLQWALQETYRSFYHLLSMEFFMSLALVSIGICSRLSVISRAWIHELSECYTLLATWIPSFPAIAPPTPDETDYEKDLPKAIEDLVKDELPALPNVLEAGKTLPSSIRDLISNEVDMDLGEVIERRVDLGNVPRASRSSAPSPEELPHEEFERAIKAAVAPRKVVAPVVKAKEPPSEEEMLFSGLKSAVSKQAKRGAEVDLDALFATVMSTQKNQRKKELVAVKKKGASREIGEKNIPEVATPVDTSTPAVRSSTLASTLDEESEQESSPGPKAALQADDGGSSSSAGKPKKKAKPSIIDHLANVAKLVNLQTVFVLCALWIAFNYLHSKMEDQMDVSLERSPPPEEKPPVDAEFHSVEDVEWITTKVMPSMGDLEERACDTFQWEIKDWGTLESRVTGPEFTIGGYKWRILLFPHGGNEKNMVSVYLDTADPRAQEEKHWHVCAQFSLFMSNPHDPRVYSLNVANHRFTAQDADWGFTKFIEIRRLDQPLDVRGVPLMENGHTIITVCVRVYEDPTGVLWHNFRDYDSKEMTGYTGLKNQGATCYMNSLLQSLFFTNYFRKAVFGIPTEDDEPSKSVSLALQRVFYQLATSSVSVGTNELTKSFGWNSLESFMQHDVQEFNRVLQDNLEGKMKGTGAEGAIQNLFVGKMKSYIKCINVDYESSRVENFYDIQLNVKNCKTLRDSFANYVDVETLEGENKYHAEGHGLQDAKKGVIFESLPPVLHLQLKRFEYDIERDCMVKINDRHEFPLNIDLADFVADGEEKQKTGPDGFKYTLHGVLVHSGDLHGGHYFALLKPERNGKWFRFDDDRVTQVTLKEVMDENYGGGDTLENLATMSLAMRQLNRHKRFTNAYMLVYIRDNAMDEVLKPLTTEDIPEHLQRRVDDERAALETRRREHNESQHYFYTRLISDTDFKAHDGFDLFNAQINSVGRIMKVRKEDTFATFRTSVSSEFGVPEDQLRIWTLVKRQNDTIRTDLFIPDSENKSTMESIRNKYGVRSNPELTCFIEVPEKQAKATNGKMSWFQSEPQSVNNTMIFIKYYDPFTSTMEGVGKIFIQRNSKVGDIIGQLNEKKGFPSNTPLKLYEEIKPTMIEPMKLKSTFLQCEIQGGDIIVFQKDLTPKDLTDLQQQNRKATVPQYFEYIHNKIEIEFKPKNIEDTTLETYTIELGKKNPYDMVAQKLAEKLDVDPLHIQFTMAGGINGLPKTPVKRSTNLFLQDMLSSSYNQPGQTLNVLYYEKLDISIVELESKRLFKVTFLGSTLKDETVHELLVLKTSTIGMLQDALLPKITLSPNGSQKLRSFSVFNGKLVKEYGLQEPISTIHEAFTLYVEEVPVEELELKDDEYVLPCVHFMGDPSRLHSVPFWIVVKPEEPFSETKVRLRAKLGMNEKDFAKIKFNLLSTNHVTALNDTTVLAESELAPGDALGLDHVDK</sequence>
<keyword evidence="9" id="KW-0539">Nucleus</keyword>
<feature type="domain" description="USP" evidence="12">
    <location>
        <begin position="689"/>
        <end position="1014"/>
    </location>
</feature>
<dbReference type="InterPro" id="IPR027951">
    <property type="entry name" value="Nepro_N"/>
</dbReference>
<dbReference type="GO" id="GO:0031647">
    <property type="term" value="P:regulation of protein stability"/>
    <property type="evidence" value="ECO:0007669"/>
    <property type="project" value="TreeGrafter"/>
</dbReference>
<evidence type="ECO:0000256" key="5">
    <source>
        <dbReference type="ARBA" id="ARBA00022670"/>
    </source>
</evidence>
<feature type="region of interest" description="Disordered" evidence="10">
    <location>
        <begin position="387"/>
        <end position="446"/>
    </location>
</feature>
<dbReference type="Pfam" id="PF14780">
    <property type="entry name" value="NEPRO_N"/>
    <property type="match status" value="1"/>
</dbReference>
<dbReference type="Gene3D" id="2.60.210.10">
    <property type="entry name" value="Apoptosis, Tumor Necrosis Factor Receptor Associated Protein 2, Chain A"/>
    <property type="match status" value="1"/>
</dbReference>
<name>A0A9P6FV57_9FUNG</name>
<evidence type="ECO:0000313" key="13">
    <source>
        <dbReference type="EMBL" id="KAF9582420.1"/>
    </source>
</evidence>
<dbReference type="Pfam" id="PF00443">
    <property type="entry name" value="UCH"/>
    <property type="match status" value="1"/>
</dbReference>
<dbReference type="InterPro" id="IPR024729">
    <property type="entry name" value="USP7_ICP0-binding_dom"/>
</dbReference>
<comment type="subcellular location">
    <subcellularLocation>
        <location evidence="2">Nucleus</location>
    </subcellularLocation>
</comment>
<dbReference type="InterPro" id="IPR038765">
    <property type="entry name" value="Papain-like_cys_pep_sf"/>
</dbReference>
<dbReference type="SMART" id="SM00061">
    <property type="entry name" value="MATH"/>
    <property type="match status" value="1"/>
</dbReference>
<dbReference type="InterPro" id="IPR018200">
    <property type="entry name" value="USP_CS"/>
</dbReference>
<proteinExistence type="inferred from homology"/>
<comment type="catalytic activity">
    <reaction evidence="1">
        <text>Thiol-dependent hydrolysis of ester, thioester, amide, peptide and isopeptide bonds formed by the C-terminal Gly of ubiquitin (a 76-residue protein attached to proteins as an intracellular targeting signal).</text>
        <dbReference type="EC" id="3.4.19.12"/>
    </reaction>
</comment>
<feature type="domain" description="MATH" evidence="11">
    <location>
        <begin position="533"/>
        <end position="663"/>
    </location>
</feature>
<dbReference type="Pfam" id="PF14533">
    <property type="entry name" value="USP7_C2"/>
    <property type="match status" value="1"/>
</dbReference>
<evidence type="ECO:0000256" key="1">
    <source>
        <dbReference type="ARBA" id="ARBA00000707"/>
    </source>
</evidence>
<evidence type="ECO:0000259" key="11">
    <source>
        <dbReference type="PROSITE" id="PS50144"/>
    </source>
</evidence>
<keyword evidence="8" id="KW-0788">Thiol protease</keyword>
<evidence type="ECO:0000256" key="2">
    <source>
        <dbReference type="ARBA" id="ARBA00004123"/>
    </source>
</evidence>
<dbReference type="PROSITE" id="PS00972">
    <property type="entry name" value="USP_1"/>
    <property type="match status" value="1"/>
</dbReference>
<dbReference type="PROSITE" id="PS00973">
    <property type="entry name" value="USP_2"/>
    <property type="match status" value="1"/>
</dbReference>
<dbReference type="GO" id="GO:0016579">
    <property type="term" value="P:protein deubiquitination"/>
    <property type="evidence" value="ECO:0007669"/>
    <property type="project" value="InterPro"/>
</dbReference>
<dbReference type="InterPro" id="IPR029346">
    <property type="entry name" value="USP_C"/>
</dbReference>
<dbReference type="PANTHER" id="PTHR24006">
    <property type="entry name" value="UBIQUITIN CARBOXYL-TERMINAL HYDROLASE"/>
    <property type="match status" value="1"/>
</dbReference>
<feature type="non-terminal residue" evidence="13">
    <location>
        <position position="1584"/>
    </location>
</feature>
<evidence type="ECO:0000313" key="14">
    <source>
        <dbReference type="Proteomes" id="UP000780801"/>
    </source>
</evidence>
<dbReference type="GO" id="GO:0004843">
    <property type="term" value="F:cysteine-type deubiquitinase activity"/>
    <property type="evidence" value="ECO:0007669"/>
    <property type="project" value="UniProtKB-EC"/>
</dbReference>
<dbReference type="InterPro" id="IPR001394">
    <property type="entry name" value="Peptidase_C19_UCH"/>
</dbReference>
<dbReference type="EC" id="3.4.19.12" evidence="4"/>